<evidence type="ECO:0000259" key="8">
    <source>
        <dbReference type="PROSITE" id="PS51192"/>
    </source>
</evidence>
<dbReference type="OrthoDB" id="10261904at2759"/>
<evidence type="ECO:0000259" key="9">
    <source>
        <dbReference type="PROSITE" id="PS51194"/>
    </source>
</evidence>
<evidence type="ECO:0000256" key="5">
    <source>
        <dbReference type="PROSITE-ProRule" id="PRU00552"/>
    </source>
</evidence>
<dbReference type="GO" id="GO:0016787">
    <property type="term" value="F:hydrolase activity"/>
    <property type="evidence" value="ECO:0007669"/>
    <property type="project" value="UniProtKB-KW"/>
</dbReference>
<dbReference type="PROSITE" id="PS51194">
    <property type="entry name" value="HELICASE_CTER"/>
    <property type="match status" value="1"/>
</dbReference>
<feature type="domain" description="DEAD-box RNA helicase Q" evidence="10">
    <location>
        <begin position="13"/>
        <end position="41"/>
    </location>
</feature>
<dbReference type="Gene3D" id="3.40.50.300">
    <property type="entry name" value="P-loop containing nucleotide triphosphate hydrolases"/>
    <property type="match status" value="2"/>
</dbReference>
<dbReference type="GO" id="GO:0003724">
    <property type="term" value="F:RNA helicase activity"/>
    <property type="evidence" value="ECO:0007669"/>
    <property type="project" value="InterPro"/>
</dbReference>
<evidence type="ECO:0000256" key="1">
    <source>
        <dbReference type="ARBA" id="ARBA00022741"/>
    </source>
</evidence>
<proteinExistence type="inferred from homology"/>
<comment type="caution">
    <text evidence="11">The sequence shown here is derived from an EMBL/GenBank/DDBJ whole genome shotgun (WGS) entry which is preliminary data.</text>
</comment>
<dbReference type="GO" id="GO:0005829">
    <property type="term" value="C:cytosol"/>
    <property type="evidence" value="ECO:0007669"/>
    <property type="project" value="TreeGrafter"/>
</dbReference>
<feature type="chain" id="PRO_5007800061" evidence="7">
    <location>
        <begin position="20"/>
        <end position="462"/>
    </location>
</feature>
<dbReference type="EMBL" id="JXTI01000091">
    <property type="protein sequence ID" value="KWX12960.1"/>
    <property type="molecule type" value="Genomic_DNA"/>
</dbReference>
<evidence type="ECO:0000256" key="7">
    <source>
        <dbReference type="SAM" id="SignalP"/>
    </source>
</evidence>
<dbReference type="VEuPathDB" id="GiardiaDB:QR46_3066"/>
<dbReference type="Pfam" id="PF00271">
    <property type="entry name" value="Helicase_C"/>
    <property type="match status" value="1"/>
</dbReference>
<dbReference type="InterPro" id="IPR001650">
    <property type="entry name" value="Helicase_C-like"/>
</dbReference>
<comment type="similarity">
    <text evidence="6">Belongs to the DEAD box helicase family.</text>
</comment>
<feature type="short sequence motif" description="Q motif" evidence="5">
    <location>
        <begin position="13"/>
        <end position="41"/>
    </location>
</feature>
<evidence type="ECO:0000313" key="11">
    <source>
        <dbReference type="EMBL" id="KWX12960.1"/>
    </source>
</evidence>
<dbReference type="SMART" id="SM00490">
    <property type="entry name" value="HELICc"/>
    <property type="match status" value="1"/>
</dbReference>
<dbReference type="PROSITE" id="PS00039">
    <property type="entry name" value="DEAD_ATP_HELICASE"/>
    <property type="match status" value="1"/>
</dbReference>
<evidence type="ECO:0000259" key="10">
    <source>
        <dbReference type="PROSITE" id="PS51195"/>
    </source>
</evidence>
<dbReference type="SMART" id="SM00487">
    <property type="entry name" value="DEXDc"/>
    <property type="match status" value="1"/>
</dbReference>
<keyword evidence="2 6" id="KW-0378">Hydrolase</keyword>
<keyword evidence="1 6" id="KW-0547">Nucleotide-binding</keyword>
<name>A0A132NSE3_GIAIN</name>
<dbReference type="GO" id="GO:0003676">
    <property type="term" value="F:nucleic acid binding"/>
    <property type="evidence" value="ECO:0007669"/>
    <property type="project" value="InterPro"/>
</dbReference>
<dbReference type="GO" id="GO:0005524">
    <property type="term" value="F:ATP binding"/>
    <property type="evidence" value="ECO:0007669"/>
    <property type="project" value="UniProtKB-KW"/>
</dbReference>
<feature type="domain" description="Helicase C-terminal" evidence="9">
    <location>
        <begin position="268"/>
        <end position="419"/>
    </location>
</feature>
<dbReference type="InterPro" id="IPR027417">
    <property type="entry name" value="P-loop_NTPase"/>
</dbReference>
<dbReference type="PROSITE" id="PS51195">
    <property type="entry name" value="Q_MOTIF"/>
    <property type="match status" value="1"/>
</dbReference>
<feature type="domain" description="Helicase ATP-binding" evidence="8">
    <location>
        <begin position="46"/>
        <end position="220"/>
    </location>
</feature>
<dbReference type="InterPro" id="IPR014014">
    <property type="entry name" value="RNA_helicase_DEAD_Q_motif"/>
</dbReference>
<dbReference type="AlphaFoldDB" id="A0A132NSE3"/>
<dbReference type="InterPro" id="IPR000629">
    <property type="entry name" value="RNA-helicase_DEAD-box_CS"/>
</dbReference>
<evidence type="ECO:0000256" key="2">
    <source>
        <dbReference type="ARBA" id="ARBA00022801"/>
    </source>
</evidence>
<evidence type="ECO:0000256" key="4">
    <source>
        <dbReference type="ARBA" id="ARBA00022840"/>
    </source>
</evidence>
<dbReference type="SUPFAM" id="SSF52540">
    <property type="entry name" value="P-loop containing nucleoside triphosphate hydrolases"/>
    <property type="match status" value="1"/>
</dbReference>
<organism evidence="11 12">
    <name type="scientific">Giardia duodenalis assemblage B</name>
    <dbReference type="NCBI Taxonomy" id="1394984"/>
    <lineage>
        <taxon>Eukaryota</taxon>
        <taxon>Metamonada</taxon>
        <taxon>Diplomonadida</taxon>
        <taxon>Hexamitidae</taxon>
        <taxon>Giardiinae</taxon>
        <taxon>Giardia</taxon>
    </lineage>
</organism>
<evidence type="ECO:0000256" key="3">
    <source>
        <dbReference type="ARBA" id="ARBA00022806"/>
    </source>
</evidence>
<evidence type="ECO:0000256" key="6">
    <source>
        <dbReference type="RuleBase" id="RU000492"/>
    </source>
</evidence>
<protein>
    <submittedName>
        <fullName evidence="11">Helicase superfamily/ c-terminal domain protein/ ATP-dependent RNA helicase</fullName>
    </submittedName>
</protein>
<dbReference type="Proteomes" id="UP000070089">
    <property type="component" value="Unassembled WGS sequence"/>
</dbReference>
<feature type="signal peptide" evidence="7">
    <location>
        <begin position="1"/>
        <end position="19"/>
    </location>
</feature>
<dbReference type="PROSITE" id="PS51192">
    <property type="entry name" value="HELICASE_ATP_BIND_1"/>
    <property type="match status" value="1"/>
</dbReference>
<dbReference type="InterPro" id="IPR050079">
    <property type="entry name" value="DEAD_box_RNA_helicase"/>
</dbReference>
<dbReference type="PANTHER" id="PTHR47959">
    <property type="entry name" value="ATP-DEPENDENT RNA HELICASE RHLE-RELATED"/>
    <property type="match status" value="1"/>
</dbReference>
<dbReference type="PANTHER" id="PTHR47959:SF24">
    <property type="entry name" value="ATP-DEPENDENT RNA HELICASE"/>
    <property type="match status" value="1"/>
</dbReference>
<dbReference type="InterPro" id="IPR011545">
    <property type="entry name" value="DEAD/DEAH_box_helicase_dom"/>
</dbReference>
<dbReference type="InterPro" id="IPR014001">
    <property type="entry name" value="Helicase_ATP-bd"/>
</dbReference>
<accession>A0A132NSE3</accession>
<dbReference type="Pfam" id="PF00270">
    <property type="entry name" value="DEAD"/>
    <property type="match status" value="1"/>
</dbReference>
<keyword evidence="7" id="KW-0732">Signal</keyword>
<gene>
    <name evidence="11" type="ORF">QR46_3066</name>
</gene>
<dbReference type="CDD" id="cd18787">
    <property type="entry name" value="SF2_C_DEAD"/>
    <property type="match status" value="1"/>
</dbReference>
<reference evidence="11 12" key="1">
    <citation type="journal article" date="2015" name="Mol. Biochem. Parasitol.">
        <title>Identification of polymorphic genes for use in assemblage B genotyping assays through comparative genomics of multiple assemblage B Giardia duodenalis isolates.</title>
        <authorList>
            <person name="Wielinga C."/>
            <person name="Thompson R.C."/>
            <person name="Monis P."/>
            <person name="Ryan U."/>
        </authorList>
    </citation>
    <scope>NUCLEOTIDE SEQUENCE [LARGE SCALE GENOMIC DNA]</scope>
    <source>
        <strain evidence="11 12">BAH15c1</strain>
    </source>
</reference>
<keyword evidence="4 6" id="KW-0067">ATP-binding</keyword>
<evidence type="ECO:0000313" key="12">
    <source>
        <dbReference type="Proteomes" id="UP000070089"/>
    </source>
</evidence>
<keyword evidence="3 6" id="KW-0347">Helicase</keyword>
<sequence length="462" mass="50596">MTCCLAILKIFQMLFRDLGVCPELLDALERIGWVEPTAIQKEMLTVISTNKICDVVGVAETGSGKTGAFAIPALQDLLERGNNVKGVHTVVLSPTRELAVQTFSVFRDLGKDFGLRTGLVIGGVDLMQQRKILAQQPHTLICTPGRLADHLASTEGFSLKSIRFLIIDEADKMLEQDMGRAVLDLAKACPQRRRTFLFSATFPSAVQALQNECTDRSRLVHIRVGVLAKDAPEVDGSASTQLAVVDNELLSHKMVVLPHAEKQLGLVVLLNNHATCQIIVFATKISTVTKLALMLTTLGFEVGVVHGSMAQDKRLEELNRFRQGEHKILLASDVAGRGIDIPNVDLVINYDLPVASRDYVHRAGRTARAGRRGTALTIVTQYDVVNFKRIEAMLGIRMEPYNPDFGEAAGLRPQVEEAIRAAERTARGIGYSNPNSDGCVSRIAGIAAGLRHQKRMGKNYKR</sequence>